<dbReference type="AlphaFoldDB" id="A0AA38SZQ7"/>
<comment type="caution">
    <text evidence="4">The sequence shown here is derived from an EMBL/GenBank/DDBJ whole genome shotgun (WGS) entry which is preliminary data.</text>
</comment>
<organism evidence="4 5">
    <name type="scientific">Centaurea solstitialis</name>
    <name type="common">yellow star-thistle</name>
    <dbReference type="NCBI Taxonomy" id="347529"/>
    <lineage>
        <taxon>Eukaryota</taxon>
        <taxon>Viridiplantae</taxon>
        <taxon>Streptophyta</taxon>
        <taxon>Embryophyta</taxon>
        <taxon>Tracheophyta</taxon>
        <taxon>Spermatophyta</taxon>
        <taxon>Magnoliopsida</taxon>
        <taxon>eudicotyledons</taxon>
        <taxon>Gunneridae</taxon>
        <taxon>Pentapetalae</taxon>
        <taxon>asterids</taxon>
        <taxon>campanulids</taxon>
        <taxon>Asterales</taxon>
        <taxon>Asteraceae</taxon>
        <taxon>Carduoideae</taxon>
        <taxon>Cardueae</taxon>
        <taxon>Centaureinae</taxon>
        <taxon>Centaurea</taxon>
    </lineage>
</organism>
<evidence type="ECO:0000256" key="3">
    <source>
        <dbReference type="SAM" id="MobiDB-lite"/>
    </source>
</evidence>
<dbReference type="GO" id="GO:0005634">
    <property type="term" value="C:nucleus"/>
    <property type="evidence" value="ECO:0007669"/>
    <property type="project" value="UniProtKB-SubCell"/>
</dbReference>
<accession>A0AA38SZQ7</accession>
<gene>
    <name evidence="4" type="ORF">OSB04_020376</name>
</gene>
<dbReference type="GO" id="GO:0006950">
    <property type="term" value="P:response to stress"/>
    <property type="evidence" value="ECO:0007669"/>
    <property type="project" value="UniProtKB-ARBA"/>
</dbReference>
<sequence>MAFKMGEVEKRQICQEMGLKDDEKNGVQWVLMEAKDDVCRYDIDGSDSEDLDESSSSSSETIEDASSSSSSSSYGPLFELSELMAELPIKRGISKFYQGKSESFASLTSVKSIEDLAKKGKYSCRSRRSMKSSYGGVQSQRLSPKATISKNKKGSIFSSLGKMSSLMAN</sequence>
<evidence type="ECO:0000313" key="5">
    <source>
        <dbReference type="Proteomes" id="UP001172457"/>
    </source>
</evidence>
<keyword evidence="5" id="KW-1185">Reference proteome</keyword>
<keyword evidence="2" id="KW-0539">Nucleus</keyword>
<evidence type="ECO:0000256" key="2">
    <source>
        <dbReference type="ARBA" id="ARBA00023242"/>
    </source>
</evidence>
<reference evidence="4" key="1">
    <citation type="submission" date="2023-03" db="EMBL/GenBank/DDBJ databases">
        <title>Chromosome-scale reference genome and RAD-based genetic map of yellow starthistle (Centaurea solstitialis) reveal putative structural variation and QTLs associated with invader traits.</title>
        <authorList>
            <person name="Reatini B."/>
            <person name="Cang F.A."/>
            <person name="Jiang Q."/>
            <person name="Mckibben M.T.W."/>
            <person name="Barker M.S."/>
            <person name="Rieseberg L.H."/>
            <person name="Dlugosch K.M."/>
        </authorList>
    </citation>
    <scope>NUCLEOTIDE SEQUENCE</scope>
    <source>
        <strain evidence="4">CAN-66</strain>
        <tissue evidence="4">Leaf</tissue>
    </source>
</reference>
<feature type="region of interest" description="Disordered" evidence="3">
    <location>
        <begin position="127"/>
        <end position="150"/>
    </location>
</feature>
<feature type="compositionally biased region" description="Low complexity" evidence="3">
    <location>
        <begin position="54"/>
        <end position="73"/>
    </location>
</feature>
<dbReference type="PANTHER" id="PTHR33172">
    <property type="entry name" value="OS08G0516900 PROTEIN"/>
    <property type="match status" value="1"/>
</dbReference>
<dbReference type="InterPro" id="IPR051992">
    <property type="entry name" value="OxStress_Response_Reg"/>
</dbReference>
<dbReference type="Proteomes" id="UP001172457">
    <property type="component" value="Chromosome 5"/>
</dbReference>
<name>A0AA38SZQ7_9ASTR</name>
<feature type="compositionally biased region" description="Acidic residues" evidence="3">
    <location>
        <begin position="44"/>
        <end position="53"/>
    </location>
</feature>
<evidence type="ECO:0000313" key="4">
    <source>
        <dbReference type="EMBL" id="KAJ9547833.1"/>
    </source>
</evidence>
<comment type="subcellular location">
    <subcellularLocation>
        <location evidence="1">Nucleus</location>
    </subcellularLocation>
</comment>
<dbReference type="EMBL" id="JARYMX010000005">
    <property type="protein sequence ID" value="KAJ9547833.1"/>
    <property type="molecule type" value="Genomic_DNA"/>
</dbReference>
<proteinExistence type="predicted"/>
<feature type="compositionally biased region" description="Polar residues" evidence="3">
    <location>
        <begin position="131"/>
        <end position="149"/>
    </location>
</feature>
<dbReference type="PANTHER" id="PTHR33172:SF104">
    <property type="entry name" value="OS02G0227100 PROTEIN"/>
    <property type="match status" value="1"/>
</dbReference>
<protein>
    <submittedName>
        <fullName evidence="4">Uncharacterized protein</fullName>
    </submittedName>
</protein>
<evidence type="ECO:0000256" key="1">
    <source>
        <dbReference type="ARBA" id="ARBA00004123"/>
    </source>
</evidence>
<feature type="region of interest" description="Disordered" evidence="3">
    <location>
        <begin position="41"/>
        <end position="75"/>
    </location>
</feature>